<dbReference type="AlphaFoldDB" id="A0A9N8HXI6"/>
<dbReference type="EMBL" id="CAICTM010001812">
    <property type="protein sequence ID" value="CAB9526348.1"/>
    <property type="molecule type" value="Genomic_DNA"/>
</dbReference>
<gene>
    <name evidence="1" type="ORF">SEMRO_1814_G299330.1</name>
</gene>
<evidence type="ECO:0000313" key="2">
    <source>
        <dbReference type="Proteomes" id="UP001153069"/>
    </source>
</evidence>
<sequence length="215" mass="24267">MSFTIRSTKKAKQILSGVNQQHEPVKRMVAMARAAALNLGGEFQKFGQSARKGLTPTSLFIVATDQVRNTTRERPSLRDLLRQATTGKMIAQNPQCEEEEVILFHEQQQLMIDPEILLFQYTGTTSAAESVSNLAPVQLPEPVEVMVAVFRQRLVDQQKRPGHGTRRQRQLRRSLISTEEIKRRRAIERKLSLIRKGRFAPPINATRIAPVATAC</sequence>
<protein>
    <submittedName>
        <fullName evidence="1">Uncharacterized protein</fullName>
    </submittedName>
</protein>
<reference evidence="1" key="1">
    <citation type="submission" date="2020-06" db="EMBL/GenBank/DDBJ databases">
        <authorList>
            <consortium name="Plant Systems Biology data submission"/>
        </authorList>
    </citation>
    <scope>NUCLEOTIDE SEQUENCE</scope>
    <source>
        <strain evidence="1">D6</strain>
    </source>
</reference>
<dbReference type="Proteomes" id="UP001153069">
    <property type="component" value="Unassembled WGS sequence"/>
</dbReference>
<keyword evidence="2" id="KW-1185">Reference proteome</keyword>
<name>A0A9N8HXI6_9STRA</name>
<organism evidence="1 2">
    <name type="scientific">Seminavis robusta</name>
    <dbReference type="NCBI Taxonomy" id="568900"/>
    <lineage>
        <taxon>Eukaryota</taxon>
        <taxon>Sar</taxon>
        <taxon>Stramenopiles</taxon>
        <taxon>Ochrophyta</taxon>
        <taxon>Bacillariophyta</taxon>
        <taxon>Bacillariophyceae</taxon>
        <taxon>Bacillariophycidae</taxon>
        <taxon>Naviculales</taxon>
        <taxon>Naviculaceae</taxon>
        <taxon>Seminavis</taxon>
    </lineage>
</organism>
<evidence type="ECO:0000313" key="1">
    <source>
        <dbReference type="EMBL" id="CAB9526348.1"/>
    </source>
</evidence>
<comment type="caution">
    <text evidence="1">The sequence shown here is derived from an EMBL/GenBank/DDBJ whole genome shotgun (WGS) entry which is preliminary data.</text>
</comment>
<proteinExistence type="predicted"/>
<accession>A0A9N8HXI6</accession>